<organism evidence="1 2">
    <name type="scientific">Paraburkholderia humisilvae</name>
    <dbReference type="NCBI Taxonomy" id="627669"/>
    <lineage>
        <taxon>Bacteria</taxon>
        <taxon>Pseudomonadati</taxon>
        <taxon>Pseudomonadota</taxon>
        <taxon>Betaproteobacteria</taxon>
        <taxon>Burkholderiales</taxon>
        <taxon>Burkholderiaceae</taxon>
        <taxon>Paraburkholderia</taxon>
    </lineage>
</organism>
<protein>
    <submittedName>
        <fullName evidence="1">Uncharacterized protein</fullName>
    </submittedName>
</protein>
<dbReference type="Proteomes" id="UP000494363">
    <property type="component" value="Unassembled WGS sequence"/>
</dbReference>
<evidence type="ECO:0000313" key="1">
    <source>
        <dbReference type="EMBL" id="CAB3754464.1"/>
    </source>
</evidence>
<reference evidence="1 2" key="1">
    <citation type="submission" date="2020-04" db="EMBL/GenBank/DDBJ databases">
        <authorList>
            <person name="De Canck E."/>
        </authorList>
    </citation>
    <scope>NUCLEOTIDE SEQUENCE [LARGE SCALE GENOMIC DNA]</scope>
    <source>
        <strain evidence="1 2">LMG 29542</strain>
    </source>
</reference>
<name>A0A6J5DLT5_9BURK</name>
<evidence type="ECO:0000313" key="2">
    <source>
        <dbReference type="Proteomes" id="UP000494363"/>
    </source>
</evidence>
<proteinExistence type="predicted"/>
<dbReference type="AlphaFoldDB" id="A0A6J5DLT5"/>
<keyword evidence="2" id="KW-1185">Reference proteome</keyword>
<dbReference type="EMBL" id="CADIKH010000009">
    <property type="protein sequence ID" value="CAB3754464.1"/>
    <property type="molecule type" value="Genomic_DNA"/>
</dbReference>
<sequence>MQRYQIFVRRGVRTPKYCVPWHWLASLIVAFLCPEGNYCRLVDSTSDTVLLEWERLASAR</sequence>
<gene>
    <name evidence="1" type="ORF">LMG29542_02359</name>
</gene>
<accession>A0A6J5DLT5</accession>